<dbReference type="PANTHER" id="PTHR11610:SF173">
    <property type="entry name" value="LIPASE DOMAIN-CONTAINING PROTEIN-RELATED"/>
    <property type="match status" value="1"/>
</dbReference>
<dbReference type="Pfam" id="PF00151">
    <property type="entry name" value="Lipase"/>
    <property type="match status" value="1"/>
</dbReference>
<dbReference type="GO" id="GO:0016042">
    <property type="term" value="P:lipid catabolic process"/>
    <property type="evidence" value="ECO:0007669"/>
    <property type="project" value="TreeGrafter"/>
</dbReference>
<dbReference type="STRING" id="66420.A0A194PCA8"/>
<dbReference type="EMBL" id="KQ459606">
    <property type="protein sequence ID" value="KPI90911.1"/>
    <property type="molecule type" value="Genomic_DNA"/>
</dbReference>
<keyword evidence="7" id="KW-1185">Reference proteome</keyword>
<dbReference type="SUPFAM" id="SSF53474">
    <property type="entry name" value="alpha/beta-Hydrolases"/>
    <property type="match status" value="1"/>
</dbReference>
<dbReference type="AlphaFoldDB" id="A0A194PCA8"/>
<dbReference type="PRINTS" id="PR00821">
    <property type="entry name" value="TAGLIPASE"/>
</dbReference>
<dbReference type="Proteomes" id="UP000053268">
    <property type="component" value="Unassembled WGS sequence"/>
</dbReference>
<dbReference type="GO" id="GO:0005615">
    <property type="term" value="C:extracellular space"/>
    <property type="evidence" value="ECO:0007669"/>
    <property type="project" value="TreeGrafter"/>
</dbReference>
<dbReference type="GO" id="GO:0017171">
    <property type="term" value="F:serine hydrolase activity"/>
    <property type="evidence" value="ECO:0007669"/>
    <property type="project" value="TreeGrafter"/>
</dbReference>
<dbReference type="GO" id="GO:0016298">
    <property type="term" value="F:lipase activity"/>
    <property type="evidence" value="ECO:0007669"/>
    <property type="project" value="InterPro"/>
</dbReference>
<evidence type="ECO:0000256" key="3">
    <source>
        <dbReference type="ARBA" id="ARBA00022525"/>
    </source>
</evidence>
<dbReference type="PANTHER" id="PTHR11610">
    <property type="entry name" value="LIPASE"/>
    <property type="match status" value="1"/>
</dbReference>
<evidence type="ECO:0000256" key="4">
    <source>
        <dbReference type="RuleBase" id="RU004262"/>
    </source>
</evidence>
<evidence type="ECO:0000256" key="2">
    <source>
        <dbReference type="ARBA" id="ARBA00010701"/>
    </source>
</evidence>
<reference evidence="6 7" key="1">
    <citation type="journal article" date="2015" name="Nat. Commun.">
        <title>Outbred genome sequencing and CRISPR/Cas9 gene editing in butterflies.</title>
        <authorList>
            <person name="Li X."/>
            <person name="Fan D."/>
            <person name="Zhang W."/>
            <person name="Liu G."/>
            <person name="Zhang L."/>
            <person name="Zhao L."/>
            <person name="Fang X."/>
            <person name="Chen L."/>
            <person name="Dong Y."/>
            <person name="Chen Y."/>
            <person name="Ding Y."/>
            <person name="Zhao R."/>
            <person name="Feng M."/>
            <person name="Zhu Y."/>
            <person name="Feng Y."/>
            <person name="Jiang X."/>
            <person name="Zhu D."/>
            <person name="Xiang H."/>
            <person name="Feng X."/>
            <person name="Li S."/>
            <person name="Wang J."/>
            <person name="Zhang G."/>
            <person name="Kronforst M.R."/>
            <person name="Wang W."/>
        </authorList>
    </citation>
    <scope>NUCLEOTIDE SEQUENCE [LARGE SCALE GENOMIC DNA]</scope>
    <source>
        <strain evidence="6">Ya'a_city_454_Px</strain>
        <tissue evidence="6">Whole body</tissue>
    </source>
</reference>
<evidence type="ECO:0000256" key="1">
    <source>
        <dbReference type="ARBA" id="ARBA00004613"/>
    </source>
</evidence>
<evidence type="ECO:0000313" key="6">
    <source>
        <dbReference type="EMBL" id="KPI90911.1"/>
    </source>
</evidence>
<dbReference type="InterPro" id="IPR000734">
    <property type="entry name" value="TAG_lipase"/>
</dbReference>
<gene>
    <name evidence="6" type="ORF">RR46_14415</name>
</gene>
<evidence type="ECO:0000259" key="5">
    <source>
        <dbReference type="Pfam" id="PF00151"/>
    </source>
</evidence>
<proteinExistence type="inferred from homology"/>
<dbReference type="InterPro" id="IPR013818">
    <property type="entry name" value="Lipase"/>
</dbReference>
<dbReference type="Gene3D" id="3.40.50.1820">
    <property type="entry name" value="alpha/beta hydrolase"/>
    <property type="match status" value="1"/>
</dbReference>
<dbReference type="CDD" id="cd00707">
    <property type="entry name" value="Pancreat_lipase_like"/>
    <property type="match status" value="1"/>
</dbReference>
<dbReference type="InterPro" id="IPR029058">
    <property type="entry name" value="AB_hydrolase_fold"/>
</dbReference>
<comment type="similarity">
    <text evidence="2 4">Belongs to the AB hydrolase superfamily. Lipase family.</text>
</comment>
<accession>A0A194PCA8</accession>
<feature type="domain" description="Lipase" evidence="5">
    <location>
        <begin position="2"/>
        <end position="236"/>
    </location>
</feature>
<organism evidence="6 7">
    <name type="scientific">Papilio xuthus</name>
    <name type="common">Asian swallowtail butterfly</name>
    <dbReference type="NCBI Taxonomy" id="66420"/>
    <lineage>
        <taxon>Eukaryota</taxon>
        <taxon>Metazoa</taxon>
        <taxon>Ecdysozoa</taxon>
        <taxon>Arthropoda</taxon>
        <taxon>Hexapoda</taxon>
        <taxon>Insecta</taxon>
        <taxon>Pterygota</taxon>
        <taxon>Neoptera</taxon>
        <taxon>Endopterygota</taxon>
        <taxon>Lepidoptera</taxon>
        <taxon>Glossata</taxon>
        <taxon>Ditrysia</taxon>
        <taxon>Papilionoidea</taxon>
        <taxon>Papilionidae</taxon>
        <taxon>Papilioninae</taxon>
        <taxon>Papilio</taxon>
    </lineage>
</organism>
<protein>
    <submittedName>
        <fullName evidence="6">Pancreatic lipase-related protein 3</fullName>
    </submittedName>
</protein>
<name>A0A194PCA8_PAPXU</name>
<keyword evidence="3" id="KW-0964">Secreted</keyword>
<comment type="subcellular location">
    <subcellularLocation>
        <location evidence="1">Secreted</location>
    </subcellularLocation>
</comment>
<dbReference type="InterPro" id="IPR033906">
    <property type="entry name" value="Lipase_N"/>
</dbReference>
<evidence type="ECO:0000313" key="7">
    <source>
        <dbReference type="Proteomes" id="UP000053268"/>
    </source>
</evidence>
<sequence>MTVVLTHGFMESSEGIMAKALTSELLKKKDMDVLVLDGRNIISYEYFRSTTYVRFIGEKLGSVLSQIIKKGQDANNIIIIGHSLGAHIAGIAGKRIQQLTGKAIGRIIALDPAGPCFININRDYRLDKDDAVYVDVIHTNGGILGLKEPVGHKDFYPNGGSSQPGCFLSTCDHSRAWELFAESLTFPQHFLAHRCSNWTMFREGHCSKNDLAYMGINSTKGSPGSYFLTTNSISPFGIGSSGTR</sequence>